<proteinExistence type="predicted"/>
<comment type="caution">
    <text evidence="1">The sequence shown here is derived from an EMBL/GenBank/DDBJ whole genome shotgun (WGS) entry which is preliminary data.</text>
</comment>
<name>A0ABW1ILJ5_9BACL</name>
<protein>
    <submittedName>
        <fullName evidence="1">Uncharacterized protein</fullName>
    </submittedName>
</protein>
<keyword evidence="2" id="KW-1185">Reference proteome</keyword>
<organism evidence="1 2">
    <name type="scientific">Marinicrinis lubricantis</name>
    <dbReference type="NCBI Taxonomy" id="2086470"/>
    <lineage>
        <taxon>Bacteria</taxon>
        <taxon>Bacillati</taxon>
        <taxon>Bacillota</taxon>
        <taxon>Bacilli</taxon>
        <taxon>Bacillales</taxon>
        <taxon>Paenibacillaceae</taxon>
    </lineage>
</organism>
<gene>
    <name evidence="1" type="ORF">ACFPXP_05785</name>
</gene>
<reference evidence="2" key="1">
    <citation type="journal article" date="2019" name="Int. J. Syst. Evol. Microbiol.">
        <title>The Global Catalogue of Microorganisms (GCM) 10K type strain sequencing project: providing services to taxonomists for standard genome sequencing and annotation.</title>
        <authorList>
            <consortium name="The Broad Institute Genomics Platform"/>
            <consortium name="The Broad Institute Genome Sequencing Center for Infectious Disease"/>
            <person name="Wu L."/>
            <person name="Ma J."/>
        </authorList>
    </citation>
    <scope>NUCLEOTIDE SEQUENCE [LARGE SCALE GENOMIC DNA]</scope>
    <source>
        <strain evidence="2">CCM 8749</strain>
    </source>
</reference>
<evidence type="ECO:0000313" key="2">
    <source>
        <dbReference type="Proteomes" id="UP001596250"/>
    </source>
</evidence>
<evidence type="ECO:0000313" key="1">
    <source>
        <dbReference type="EMBL" id="MFC5985941.1"/>
    </source>
</evidence>
<sequence>MERQICPWCDSEIVWDEEIGPEETCPFCENELKGYRTIQVGPDDEEETEKEAFGTVDEDEAFDEETLQLLEQLEHGETSEQVYEFEQKVEQYIQQQEETLLCSSCQGEMIFTGQQHVDTEHFQPIQGKNSFLCAPFTLDLHVCPHCFEIKTVLSREDRLKCL</sequence>
<dbReference type="RefSeq" id="WP_379893236.1">
    <property type="nucleotide sequence ID" value="NZ_CBCSCT010000019.1"/>
</dbReference>
<dbReference type="EMBL" id="JBHSQV010000034">
    <property type="protein sequence ID" value="MFC5985941.1"/>
    <property type="molecule type" value="Genomic_DNA"/>
</dbReference>
<dbReference type="Proteomes" id="UP001596250">
    <property type="component" value="Unassembled WGS sequence"/>
</dbReference>
<accession>A0ABW1ILJ5</accession>